<evidence type="ECO:0000313" key="1">
    <source>
        <dbReference type="EMBL" id="KAA6383084.1"/>
    </source>
</evidence>
<evidence type="ECO:0000313" key="2">
    <source>
        <dbReference type="Proteomes" id="UP000324800"/>
    </source>
</evidence>
<protein>
    <submittedName>
        <fullName evidence="1">Uncharacterized protein</fullName>
    </submittedName>
</protein>
<comment type="caution">
    <text evidence="1">The sequence shown here is derived from an EMBL/GenBank/DDBJ whole genome shotgun (WGS) entry which is preliminary data.</text>
</comment>
<reference evidence="1 2" key="1">
    <citation type="submission" date="2019-03" db="EMBL/GenBank/DDBJ databases">
        <title>Single cell metagenomics reveals metabolic interactions within the superorganism composed of flagellate Streblomastix strix and complex community of Bacteroidetes bacteria on its surface.</title>
        <authorList>
            <person name="Treitli S.C."/>
            <person name="Kolisko M."/>
            <person name="Husnik F."/>
            <person name="Keeling P."/>
            <person name="Hampl V."/>
        </authorList>
    </citation>
    <scope>NUCLEOTIDE SEQUENCE [LARGE SCALE GENOMIC DNA]</scope>
    <source>
        <strain evidence="1">ST1C</strain>
    </source>
</reference>
<gene>
    <name evidence="1" type="ORF">EZS28_021390</name>
</gene>
<accession>A0A5J4VKT1</accession>
<dbReference type="OrthoDB" id="5980266at2759"/>
<name>A0A5J4VKT1_9EUKA</name>
<dbReference type="EMBL" id="SNRW01006437">
    <property type="protein sequence ID" value="KAA6383084.1"/>
    <property type="molecule type" value="Genomic_DNA"/>
</dbReference>
<organism evidence="1 2">
    <name type="scientific">Streblomastix strix</name>
    <dbReference type="NCBI Taxonomy" id="222440"/>
    <lineage>
        <taxon>Eukaryota</taxon>
        <taxon>Metamonada</taxon>
        <taxon>Preaxostyla</taxon>
        <taxon>Oxymonadida</taxon>
        <taxon>Streblomastigidae</taxon>
        <taxon>Streblomastix</taxon>
    </lineage>
</organism>
<dbReference type="AlphaFoldDB" id="A0A5J4VKT1"/>
<proteinExistence type="predicted"/>
<sequence>MAKIWIFFNVESGIINISKRPLYYLLQSVRDRAEISGPRKAGRKRFNHVHQLWYIKLFIIQACRINSTHLNESRVKNLRANTSQKILDTPNDDLLFLDETGFNLHISKLFGWAVKGKKATEVVPFLIHFLQGIRPLSETRDIMRHNVHEIFEGLFSDDFSRYLVHMLEWAVKGVNREDF</sequence>
<dbReference type="Proteomes" id="UP000324800">
    <property type="component" value="Unassembled WGS sequence"/>
</dbReference>